<dbReference type="SMART" id="SM00448">
    <property type="entry name" value="REC"/>
    <property type="match status" value="2"/>
</dbReference>
<dbReference type="PRINTS" id="PR00344">
    <property type="entry name" value="BCTRLSENSOR"/>
</dbReference>
<comment type="subcellular location">
    <subcellularLocation>
        <location evidence="2">Membrane</location>
    </subcellularLocation>
</comment>
<dbReference type="Gene3D" id="3.40.50.2300">
    <property type="match status" value="2"/>
</dbReference>
<dbReference type="CDD" id="cd00088">
    <property type="entry name" value="HPT"/>
    <property type="match status" value="1"/>
</dbReference>
<dbReference type="RefSeq" id="WP_350401265.1">
    <property type="nucleotide sequence ID" value="NZ_JBELOE010000143.1"/>
</dbReference>
<dbReference type="InterPro" id="IPR008207">
    <property type="entry name" value="Sig_transdc_His_kin_Hpt_dom"/>
</dbReference>
<keyword evidence="6" id="KW-0418">Kinase</keyword>
<dbReference type="EMBL" id="JBELOE010000143">
    <property type="protein sequence ID" value="MER2491679.1"/>
    <property type="molecule type" value="Genomic_DNA"/>
</dbReference>
<keyword evidence="10" id="KW-0812">Transmembrane</keyword>
<keyword evidence="5" id="KW-0808">Transferase</keyword>
<dbReference type="SMART" id="SM00388">
    <property type="entry name" value="HisKA"/>
    <property type="match status" value="1"/>
</dbReference>
<dbReference type="Pfam" id="PF01627">
    <property type="entry name" value="Hpt"/>
    <property type="match status" value="1"/>
</dbReference>
<dbReference type="SUPFAM" id="SSF55874">
    <property type="entry name" value="ATPase domain of HSP90 chaperone/DNA topoisomerase II/histidine kinase"/>
    <property type="match status" value="1"/>
</dbReference>
<dbReference type="Gene3D" id="3.30.450.20">
    <property type="entry name" value="PAS domain"/>
    <property type="match status" value="2"/>
</dbReference>
<evidence type="ECO:0000256" key="8">
    <source>
        <dbReference type="PROSITE-ProRule" id="PRU00110"/>
    </source>
</evidence>
<dbReference type="InterPro" id="IPR003660">
    <property type="entry name" value="HAMP_dom"/>
</dbReference>
<keyword evidence="7" id="KW-0902">Two-component regulatory system</keyword>
<evidence type="ECO:0000256" key="10">
    <source>
        <dbReference type="SAM" id="Phobius"/>
    </source>
</evidence>
<evidence type="ECO:0000259" key="12">
    <source>
        <dbReference type="PROSITE" id="PS50110"/>
    </source>
</evidence>
<dbReference type="CDD" id="cd17546">
    <property type="entry name" value="REC_hyHK_CKI1_RcsC-like"/>
    <property type="match status" value="2"/>
</dbReference>
<reference evidence="15 16" key="1">
    <citation type="submission" date="2024-06" db="EMBL/GenBank/DDBJ databases">
        <authorList>
            <person name="Chen R.Y."/>
        </authorList>
    </citation>
    <scope>NUCLEOTIDE SEQUENCE [LARGE SCALE GENOMIC DNA]</scope>
    <source>
        <strain evidence="15 16">D2</strain>
    </source>
</reference>
<keyword evidence="10" id="KW-1133">Transmembrane helix</keyword>
<dbReference type="PANTHER" id="PTHR45339:SF3">
    <property type="entry name" value="HISTIDINE KINASE"/>
    <property type="match status" value="1"/>
</dbReference>
<keyword evidence="10" id="KW-0472">Membrane</keyword>
<dbReference type="SMART" id="SM00073">
    <property type="entry name" value="HPT"/>
    <property type="match status" value="1"/>
</dbReference>
<dbReference type="CDD" id="cd06225">
    <property type="entry name" value="HAMP"/>
    <property type="match status" value="1"/>
</dbReference>
<dbReference type="InterPro" id="IPR003594">
    <property type="entry name" value="HATPase_dom"/>
</dbReference>
<comment type="catalytic activity">
    <reaction evidence="1">
        <text>ATP + protein L-histidine = ADP + protein N-phospho-L-histidine.</text>
        <dbReference type="EC" id="2.7.13.3"/>
    </reaction>
</comment>
<evidence type="ECO:0000256" key="9">
    <source>
        <dbReference type="PROSITE-ProRule" id="PRU00169"/>
    </source>
</evidence>
<name>A0ABV1RFH4_9ALTE</name>
<organism evidence="15 16">
    <name type="scientific">Catenovulum sediminis</name>
    <dbReference type="NCBI Taxonomy" id="1740262"/>
    <lineage>
        <taxon>Bacteria</taxon>
        <taxon>Pseudomonadati</taxon>
        <taxon>Pseudomonadota</taxon>
        <taxon>Gammaproteobacteria</taxon>
        <taxon>Alteromonadales</taxon>
        <taxon>Alteromonadaceae</taxon>
        <taxon>Catenovulum</taxon>
    </lineage>
</organism>
<dbReference type="InterPro" id="IPR001789">
    <property type="entry name" value="Sig_transdc_resp-reg_receiver"/>
</dbReference>
<feature type="domain" description="Histidine kinase" evidence="11">
    <location>
        <begin position="482"/>
        <end position="703"/>
    </location>
</feature>
<evidence type="ECO:0000256" key="2">
    <source>
        <dbReference type="ARBA" id="ARBA00004370"/>
    </source>
</evidence>
<evidence type="ECO:0000256" key="1">
    <source>
        <dbReference type="ARBA" id="ARBA00000085"/>
    </source>
</evidence>
<dbReference type="InterPro" id="IPR036641">
    <property type="entry name" value="HPT_dom_sf"/>
</dbReference>
<dbReference type="CDD" id="cd18773">
    <property type="entry name" value="PDC1_HK_sensor"/>
    <property type="match status" value="1"/>
</dbReference>
<dbReference type="InterPro" id="IPR011006">
    <property type="entry name" value="CheY-like_superfamily"/>
</dbReference>
<feature type="modified residue" description="4-aspartylphosphate" evidence="9">
    <location>
        <position position="920"/>
    </location>
</feature>
<dbReference type="Gene3D" id="1.20.120.160">
    <property type="entry name" value="HPT domain"/>
    <property type="match status" value="1"/>
</dbReference>
<evidence type="ECO:0000256" key="7">
    <source>
        <dbReference type="ARBA" id="ARBA00023012"/>
    </source>
</evidence>
<dbReference type="PROSITE" id="PS50109">
    <property type="entry name" value="HIS_KIN"/>
    <property type="match status" value="1"/>
</dbReference>
<dbReference type="PROSITE" id="PS50894">
    <property type="entry name" value="HPT"/>
    <property type="match status" value="1"/>
</dbReference>
<evidence type="ECO:0000256" key="4">
    <source>
        <dbReference type="ARBA" id="ARBA00022553"/>
    </source>
</evidence>
<evidence type="ECO:0000256" key="3">
    <source>
        <dbReference type="ARBA" id="ARBA00012438"/>
    </source>
</evidence>
<dbReference type="SMART" id="SM00387">
    <property type="entry name" value="HATPase_c"/>
    <property type="match status" value="1"/>
</dbReference>
<evidence type="ECO:0000259" key="11">
    <source>
        <dbReference type="PROSITE" id="PS50109"/>
    </source>
</evidence>
<evidence type="ECO:0000256" key="5">
    <source>
        <dbReference type="ARBA" id="ARBA00022679"/>
    </source>
</evidence>
<dbReference type="SUPFAM" id="SSF47384">
    <property type="entry name" value="Homodimeric domain of signal transducing histidine kinase"/>
    <property type="match status" value="1"/>
</dbReference>
<comment type="caution">
    <text evidence="15">The sequence shown here is derived from an EMBL/GenBank/DDBJ whole genome shotgun (WGS) entry which is preliminary data.</text>
</comment>
<dbReference type="Pfam" id="PF02518">
    <property type="entry name" value="HATPase_c"/>
    <property type="match status" value="1"/>
</dbReference>
<dbReference type="InterPro" id="IPR036097">
    <property type="entry name" value="HisK_dim/P_sf"/>
</dbReference>
<dbReference type="SUPFAM" id="SSF52172">
    <property type="entry name" value="CheY-like"/>
    <property type="match status" value="2"/>
</dbReference>
<dbReference type="Gene3D" id="1.10.287.130">
    <property type="match status" value="1"/>
</dbReference>
<dbReference type="EC" id="2.7.13.3" evidence="3"/>
<feature type="domain" description="Response regulatory" evidence="12">
    <location>
        <begin position="871"/>
        <end position="987"/>
    </location>
</feature>
<evidence type="ECO:0000313" key="16">
    <source>
        <dbReference type="Proteomes" id="UP001467690"/>
    </source>
</evidence>
<dbReference type="Pfam" id="PF00672">
    <property type="entry name" value="HAMP"/>
    <property type="match status" value="1"/>
</dbReference>
<feature type="modified residue" description="4-aspartylphosphate" evidence="9">
    <location>
        <position position="775"/>
    </location>
</feature>
<dbReference type="Gene3D" id="6.10.340.10">
    <property type="match status" value="1"/>
</dbReference>
<protein>
    <recommendedName>
        <fullName evidence="3">histidine kinase</fullName>
        <ecNumber evidence="3">2.7.13.3</ecNumber>
    </recommendedName>
</protein>
<dbReference type="Gene3D" id="3.30.565.10">
    <property type="entry name" value="Histidine kinase-like ATPase, C-terminal domain"/>
    <property type="match status" value="1"/>
</dbReference>
<dbReference type="InterPro" id="IPR036890">
    <property type="entry name" value="HATPase_C_sf"/>
</dbReference>
<dbReference type="CDD" id="cd00082">
    <property type="entry name" value="HisKA"/>
    <property type="match status" value="1"/>
</dbReference>
<sequence length="1206" mass="134868">MKAMDNNRIKGSLARSTLLQMTLRVAPIVFIMSIMSYWHIVSTLEEQTVDKLAKYIAERGEKENEIFQLAKQNHLIFKNQFIQSYQTADKQKLVKNFDYFYFQPGDGTTRSKSEFFNGIELASGLPVDSFNSFIPRAEHPVSDDLKARLVVAFRLLTRYGPSWNHLAANTYITTPEGAMIGYWQGVHWSAAAPADLDIRNEEWVYVATEQNNPSRKPIWTGLYHDPTADEWMVTLKTPVMDYNGQTLLDVGHDILLNDLFNSVFNDKLEGAYNFIIRKDQRLIAHPNHVDGLLKQKGVLSVAQTQDRALLNQTQLILDWAEQDTARYTVLLDKMTDSFIAVAKMPATEWLFVTVFPKSLLSDSAFYAARFILVLGLGSLIFELWALFLVLRSKVIRPVNSFIDASAGMAQGARFVDQGRNPLPVHRTDEIGQLANTFTAMANTIFEAHEGLEQKVEQRTEQLRIASQEAQSANLAKSEFLAKMSHEIRTPMNAVIGLSQLALKSNLTVEQRDFLTKINSSANVLLGIINDVLDYSKVEAGKLNIEKVQFNLEKIIERSVNICAIKAHSKGIELILDLKPSVPKFIESDPLRLQQVLVNLISNAIKFTETGHVNVLVDAKRHEKGFYQLDFAVIDTGVGMDDAQLSKLFKSFSQADESVTRKYGGTGLGLAISKELVGLMGGDISVKSKKGQGSTFRFSIECAGNNNNQTIKDVTINGRPLRVLIVDDNSISRTVLKDLFVLYKASIVEAVNGIQAIDAVQAAQNSGQQFDLIVMDWRMPEMNGIEASQIIKTEMGKDTLPAILMISSYDKDDAKKQAAENQVQLDAFLEKPVSQSGLFDALIQCLPVDVSRSEHDVTELPVETTIDLSEANILLVEDNKLNRQVAIGFLKETGVQIDIAENGIQAIDKVLHNNYDLVLMDIQMPDMDGLTATREIRSILGADVLPIIAMTAHAMVGDAEKSLNAGMNAHITKPIDPNELYSMLHRWIDKSKVKRKNKVETRASEFEELLALPMLDISEAIAKMQGRENLYLSLIETFYQDNLTVADAMLQLSNQHALDKLHIKAHSLKSNAAYIGANELARFAHKLEVAIENKDPYEELVDVVIHKLNALLLALKPFIERFGEQEVEPGEFDQQTVDGLLQQLAGYLSQSDAKAEDLVPELKQLRHHVKAVNIIDQLITCIDEIEYEEALEILQANPDAFLLCSHD</sequence>
<evidence type="ECO:0000256" key="6">
    <source>
        <dbReference type="ARBA" id="ARBA00022777"/>
    </source>
</evidence>
<keyword evidence="16" id="KW-1185">Reference proteome</keyword>
<evidence type="ECO:0000259" key="13">
    <source>
        <dbReference type="PROSITE" id="PS50885"/>
    </source>
</evidence>
<evidence type="ECO:0000313" key="15">
    <source>
        <dbReference type="EMBL" id="MER2491679.1"/>
    </source>
</evidence>
<gene>
    <name evidence="15" type="ORF">ABS311_07265</name>
</gene>
<dbReference type="PANTHER" id="PTHR45339">
    <property type="entry name" value="HYBRID SIGNAL TRANSDUCTION HISTIDINE KINASE J"/>
    <property type="match status" value="1"/>
</dbReference>
<feature type="modified residue" description="Phosphohistidine" evidence="8">
    <location>
        <position position="1065"/>
    </location>
</feature>
<dbReference type="CDD" id="cd16922">
    <property type="entry name" value="HATPase_EvgS-ArcB-TorS-like"/>
    <property type="match status" value="1"/>
</dbReference>
<proteinExistence type="predicted"/>
<feature type="transmembrane region" description="Helical" evidence="10">
    <location>
        <begin position="21"/>
        <end position="40"/>
    </location>
</feature>
<feature type="domain" description="Response regulatory" evidence="12">
    <location>
        <begin position="721"/>
        <end position="845"/>
    </location>
</feature>
<dbReference type="InterPro" id="IPR004358">
    <property type="entry name" value="Sig_transdc_His_kin-like_C"/>
</dbReference>
<evidence type="ECO:0000259" key="14">
    <source>
        <dbReference type="PROSITE" id="PS50894"/>
    </source>
</evidence>
<dbReference type="InterPro" id="IPR003661">
    <property type="entry name" value="HisK_dim/P_dom"/>
</dbReference>
<keyword evidence="4 9" id="KW-0597">Phosphoprotein</keyword>
<feature type="domain" description="HAMP" evidence="13">
    <location>
        <begin position="421"/>
        <end position="449"/>
    </location>
</feature>
<dbReference type="Pfam" id="PF00512">
    <property type="entry name" value="HisKA"/>
    <property type="match status" value="1"/>
</dbReference>
<dbReference type="PROSITE" id="PS50885">
    <property type="entry name" value="HAMP"/>
    <property type="match status" value="1"/>
</dbReference>
<dbReference type="PROSITE" id="PS50110">
    <property type="entry name" value="RESPONSE_REGULATORY"/>
    <property type="match status" value="2"/>
</dbReference>
<dbReference type="SUPFAM" id="SSF47226">
    <property type="entry name" value="Histidine-containing phosphotransfer domain, HPT domain"/>
    <property type="match status" value="1"/>
</dbReference>
<dbReference type="InterPro" id="IPR005467">
    <property type="entry name" value="His_kinase_dom"/>
</dbReference>
<feature type="domain" description="HPt" evidence="14">
    <location>
        <begin position="1026"/>
        <end position="1117"/>
    </location>
</feature>
<dbReference type="Proteomes" id="UP001467690">
    <property type="component" value="Unassembled WGS sequence"/>
</dbReference>
<accession>A0ABV1RFH4</accession>
<dbReference type="Pfam" id="PF00072">
    <property type="entry name" value="Response_reg"/>
    <property type="match status" value="2"/>
</dbReference>